<dbReference type="Gene3D" id="3.40.190.10">
    <property type="entry name" value="Periplasmic binding protein-like II"/>
    <property type="match status" value="1"/>
</dbReference>
<sequence length="219" mass="25055">MKKTNKQKFQELSRKEKVDYIWEYYKLHIIGGIIVIGIIASFLNIWVFNPPPKPAVSVNFMSTNIMTNVTEELEKELDDLIVTEEMGNKKVFVNTFVLGSPDPQMEMATQTKFAASVQAQELDVMIMDKDKFEELAKQGNMLPLEEILAQQDLDMLSEKLISLKSEEDNKEKIYGIDVSDNDKINEIMVGDSPKVMSIIVNSQKLGKSKEVIKWFLDIQ</sequence>
<gene>
    <name evidence="2" type="ORF">SH1V18_44770</name>
</gene>
<name>A0A9W6DHW3_9FIRM</name>
<dbReference type="AlphaFoldDB" id="A0A9W6DHW3"/>
<evidence type="ECO:0000313" key="3">
    <source>
        <dbReference type="Proteomes" id="UP001144256"/>
    </source>
</evidence>
<dbReference type="RefSeq" id="WP_281819365.1">
    <property type="nucleotide sequence ID" value="NZ_BRLB01000024.1"/>
</dbReference>
<dbReference type="Proteomes" id="UP001144256">
    <property type="component" value="Unassembled WGS sequence"/>
</dbReference>
<dbReference type="EMBL" id="BRLB01000024">
    <property type="protein sequence ID" value="GKX31997.1"/>
    <property type="molecule type" value="Genomic_DNA"/>
</dbReference>
<evidence type="ECO:0000256" key="1">
    <source>
        <dbReference type="SAM" id="Phobius"/>
    </source>
</evidence>
<keyword evidence="1" id="KW-0472">Membrane</keyword>
<feature type="transmembrane region" description="Helical" evidence="1">
    <location>
        <begin position="24"/>
        <end position="48"/>
    </location>
</feature>
<keyword evidence="3" id="KW-1185">Reference proteome</keyword>
<evidence type="ECO:0000313" key="2">
    <source>
        <dbReference type="EMBL" id="GKX31997.1"/>
    </source>
</evidence>
<comment type="caution">
    <text evidence="2">The sequence shown here is derived from an EMBL/GenBank/DDBJ whole genome shotgun (WGS) entry which is preliminary data.</text>
</comment>
<accession>A0A9W6DHW3</accession>
<proteinExistence type="predicted"/>
<keyword evidence="1" id="KW-1133">Transmembrane helix</keyword>
<reference evidence="2" key="1">
    <citation type="submission" date="2022-06" db="EMBL/GenBank/DDBJ databases">
        <title>Vallitalea longa sp. nov., an anaerobic bacterium isolated from marine sediment.</title>
        <authorList>
            <person name="Hirano S."/>
            <person name="Terahara T."/>
            <person name="Mori K."/>
            <person name="Hamada M."/>
            <person name="Matsumoto R."/>
            <person name="Kobayashi T."/>
        </authorList>
    </citation>
    <scope>NUCLEOTIDE SEQUENCE</scope>
    <source>
        <strain evidence="2">SH18-1</strain>
    </source>
</reference>
<organism evidence="2 3">
    <name type="scientific">Vallitalea longa</name>
    <dbReference type="NCBI Taxonomy" id="2936439"/>
    <lineage>
        <taxon>Bacteria</taxon>
        <taxon>Bacillati</taxon>
        <taxon>Bacillota</taxon>
        <taxon>Clostridia</taxon>
        <taxon>Lachnospirales</taxon>
        <taxon>Vallitaleaceae</taxon>
        <taxon>Vallitalea</taxon>
    </lineage>
</organism>
<protein>
    <submittedName>
        <fullName evidence="2">Uncharacterized protein</fullName>
    </submittedName>
</protein>
<keyword evidence="1" id="KW-0812">Transmembrane</keyword>